<evidence type="ECO:0000256" key="4">
    <source>
        <dbReference type="ARBA" id="ARBA00022737"/>
    </source>
</evidence>
<dbReference type="Proteomes" id="UP000503017">
    <property type="component" value="Chromosome"/>
</dbReference>
<evidence type="ECO:0000256" key="7">
    <source>
        <dbReference type="SAM" id="MobiDB-lite"/>
    </source>
</evidence>
<keyword evidence="6 9" id="KW-0067">ATP-binding</keyword>
<dbReference type="SUPFAM" id="SSF52540">
    <property type="entry name" value="P-loop containing nucleoside triphosphate hydrolases"/>
    <property type="match status" value="2"/>
</dbReference>
<feature type="domain" description="ABC transporter" evidence="8">
    <location>
        <begin position="28"/>
        <end position="261"/>
    </location>
</feature>
<dbReference type="InterPro" id="IPR003439">
    <property type="entry name" value="ABC_transporter-like_ATP-bd"/>
</dbReference>
<protein>
    <submittedName>
        <fullName evidence="9">Sugar ABC transporter ATP-binding protein</fullName>
    </submittedName>
</protein>
<name>A0A6M7WUE4_RHILI</name>
<dbReference type="GO" id="GO:0016887">
    <property type="term" value="F:ATP hydrolysis activity"/>
    <property type="evidence" value="ECO:0007669"/>
    <property type="project" value="InterPro"/>
</dbReference>
<dbReference type="InterPro" id="IPR003593">
    <property type="entry name" value="AAA+_ATPase"/>
</dbReference>
<dbReference type="SMART" id="SM00382">
    <property type="entry name" value="AAA"/>
    <property type="match status" value="1"/>
</dbReference>
<dbReference type="CDD" id="cd03216">
    <property type="entry name" value="ABC_Carb_Monos_I"/>
    <property type="match status" value="1"/>
</dbReference>
<dbReference type="Gene3D" id="3.40.50.300">
    <property type="entry name" value="P-loop containing nucleotide triphosphate hydrolases"/>
    <property type="match status" value="2"/>
</dbReference>
<keyword evidence="3" id="KW-0762">Sugar transport</keyword>
<dbReference type="Pfam" id="PF00005">
    <property type="entry name" value="ABC_tran"/>
    <property type="match status" value="1"/>
</dbReference>
<dbReference type="PROSITE" id="PS50893">
    <property type="entry name" value="ABC_TRANSPORTER_2"/>
    <property type="match status" value="2"/>
</dbReference>
<sequence>MEPGSAQSLGTTGNLPGVGLASARKTLIEASNVEKSYGATRVLRGVSFQVRAGEIHALLGGNGAGKSTLIRIITGLTSRDAGGIDLRSSKADRTSPIIAVVHQELALLPELSVAENIGIVHARSGWSLISRRRMREIALGALRLIDPAIGEEIIDLPARKLSLHEGQIVEIARALSTGAEVLLLDEPTANLTAGETAKLFSVLKRLVREEGIGIVFVSHRMREIRELCDVCTILRDGVTIANAAPLASLSDGEIVQQMGQPTQRQATHRNPQQNPRQGSPIELLGPGDVRISILSGTILGLAGAPAGPTGLIAALVGAGPGAGWRLSGEGFGDRFPSPAAAARAGIGFVSGDRATKGILSQLPIVDNVLAARRVRERRRIVAAAERQECRDLVSALKLKAGSIWDLPASLSGGNQQKLLVARLLGLPLRMVVLEEPTRGVDIGTKHDIYGLIRQMADAGAIIIWWSTENVELLELCDAIFAFDTDGRPKGFLPEDRYTEGGLAELTGMAA</sequence>
<dbReference type="PROSITE" id="PS00211">
    <property type="entry name" value="ABC_TRANSPORTER_1"/>
    <property type="match status" value="1"/>
</dbReference>
<dbReference type="GeneID" id="66686114"/>
<dbReference type="AlphaFoldDB" id="A0A6M7WUE4"/>
<dbReference type="EMBL" id="CP033367">
    <property type="protein sequence ID" value="QKD05635.1"/>
    <property type="molecule type" value="Genomic_DNA"/>
</dbReference>
<organism evidence="9 10">
    <name type="scientific">Mesorhizobium loti R88b</name>
    <dbReference type="NCBI Taxonomy" id="935548"/>
    <lineage>
        <taxon>Bacteria</taxon>
        <taxon>Pseudomonadati</taxon>
        <taxon>Pseudomonadota</taxon>
        <taxon>Alphaproteobacteria</taxon>
        <taxon>Hyphomicrobiales</taxon>
        <taxon>Phyllobacteriaceae</taxon>
        <taxon>Mesorhizobium</taxon>
    </lineage>
</organism>
<evidence type="ECO:0000256" key="3">
    <source>
        <dbReference type="ARBA" id="ARBA00022597"/>
    </source>
</evidence>
<dbReference type="GO" id="GO:0005524">
    <property type="term" value="F:ATP binding"/>
    <property type="evidence" value="ECO:0007669"/>
    <property type="project" value="UniProtKB-KW"/>
</dbReference>
<dbReference type="RefSeq" id="WP_080680414.1">
    <property type="nucleotide sequence ID" value="NZ_CP033367.1"/>
</dbReference>
<feature type="compositionally biased region" description="Polar residues" evidence="7">
    <location>
        <begin position="257"/>
        <end position="277"/>
    </location>
</feature>
<evidence type="ECO:0000256" key="6">
    <source>
        <dbReference type="ARBA" id="ARBA00022840"/>
    </source>
</evidence>
<proteinExistence type="inferred from homology"/>
<evidence type="ECO:0000259" key="8">
    <source>
        <dbReference type="PROSITE" id="PS50893"/>
    </source>
</evidence>
<dbReference type="InterPro" id="IPR027417">
    <property type="entry name" value="P-loop_NTPase"/>
</dbReference>
<evidence type="ECO:0000256" key="2">
    <source>
        <dbReference type="ARBA" id="ARBA00022448"/>
    </source>
</evidence>
<keyword evidence="4" id="KW-0677">Repeat</keyword>
<keyword evidence="2" id="KW-0813">Transport</keyword>
<evidence type="ECO:0000313" key="9">
    <source>
        <dbReference type="EMBL" id="QKD05635.1"/>
    </source>
</evidence>
<evidence type="ECO:0000256" key="1">
    <source>
        <dbReference type="ARBA" id="ARBA00005417"/>
    </source>
</evidence>
<feature type="region of interest" description="Disordered" evidence="7">
    <location>
        <begin position="257"/>
        <end position="281"/>
    </location>
</feature>
<gene>
    <name evidence="9" type="ORF">EB235_32575</name>
</gene>
<accession>A0A6M7WUE4</accession>
<keyword evidence="5" id="KW-0547">Nucleotide-binding</keyword>
<comment type="similarity">
    <text evidence="1">Belongs to the ABC transporter superfamily.</text>
</comment>
<dbReference type="InterPro" id="IPR017871">
    <property type="entry name" value="ABC_transporter-like_CS"/>
</dbReference>
<reference evidence="9 10" key="1">
    <citation type="submission" date="2018-10" db="EMBL/GenBank/DDBJ databases">
        <authorList>
            <person name="Perry B.J."/>
            <person name="Sullivan J.T."/>
            <person name="Murphy R.J.T."/>
            <person name="Ramsay J.P."/>
            <person name="Ronson C.W."/>
        </authorList>
    </citation>
    <scope>NUCLEOTIDE SEQUENCE [LARGE SCALE GENOMIC DNA]</scope>
    <source>
        <strain evidence="9 10">R88b</strain>
    </source>
</reference>
<evidence type="ECO:0000313" key="10">
    <source>
        <dbReference type="Proteomes" id="UP000503017"/>
    </source>
</evidence>
<dbReference type="PANTHER" id="PTHR43790">
    <property type="entry name" value="CARBOHYDRATE TRANSPORT ATP-BINDING PROTEIN MG119-RELATED"/>
    <property type="match status" value="1"/>
</dbReference>
<dbReference type="InterPro" id="IPR050107">
    <property type="entry name" value="ABC_carbohydrate_import_ATPase"/>
</dbReference>
<dbReference type="PANTHER" id="PTHR43790:SF9">
    <property type="entry name" value="GALACTOFURANOSE TRANSPORTER ATP-BINDING PROTEIN YTFR"/>
    <property type="match status" value="1"/>
</dbReference>
<feature type="domain" description="ABC transporter" evidence="8">
    <location>
        <begin position="262"/>
        <end position="509"/>
    </location>
</feature>
<evidence type="ECO:0000256" key="5">
    <source>
        <dbReference type="ARBA" id="ARBA00022741"/>
    </source>
</evidence>